<organism evidence="2 3">
    <name type="scientific">Triparma verrucosa</name>
    <dbReference type="NCBI Taxonomy" id="1606542"/>
    <lineage>
        <taxon>Eukaryota</taxon>
        <taxon>Sar</taxon>
        <taxon>Stramenopiles</taxon>
        <taxon>Ochrophyta</taxon>
        <taxon>Bolidophyceae</taxon>
        <taxon>Parmales</taxon>
        <taxon>Triparmaceae</taxon>
        <taxon>Triparma</taxon>
    </lineage>
</organism>
<name>A0A9W7ELD8_9STRA</name>
<evidence type="ECO:0000256" key="1">
    <source>
        <dbReference type="SAM" id="Phobius"/>
    </source>
</evidence>
<protein>
    <submittedName>
        <fullName evidence="2">Uncharacterized protein</fullName>
    </submittedName>
</protein>
<evidence type="ECO:0000313" key="3">
    <source>
        <dbReference type="Proteomes" id="UP001165160"/>
    </source>
</evidence>
<keyword evidence="1" id="KW-0812">Transmembrane</keyword>
<feature type="transmembrane region" description="Helical" evidence="1">
    <location>
        <begin position="22"/>
        <end position="41"/>
    </location>
</feature>
<reference evidence="3" key="1">
    <citation type="journal article" date="2023" name="Commun. Biol.">
        <title>Genome analysis of Parmales, the sister group of diatoms, reveals the evolutionary specialization of diatoms from phago-mixotrophs to photoautotrophs.</title>
        <authorList>
            <person name="Ban H."/>
            <person name="Sato S."/>
            <person name="Yoshikawa S."/>
            <person name="Yamada K."/>
            <person name="Nakamura Y."/>
            <person name="Ichinomiya M."/>
            <person name="Sato N."/>
            <person name="Blanc-Mathieu R."/>
            <person name="Endo H."/>
            <person name="Kuwata A."/>
            <person name="Ogata H."/>
        </authorList>
    </citation>
    <scope>NUCLEOTIDE SEQUENCE [LARGE SCALE GENOMIC DNA]</scope>
    <source>
        <strain evidence="3">NIES 3699</strain>
    </source>
</reference>
<keyword evidence="1" id="KW-0472">Membrane</keyword>
<evidence type="ECO:0000313" key="2">
    <source>
        <dbReference type="EMBL" id="GMH81298.1"/>
    </source>
</evidence>
<proteinExistence type="predicted"/>
<accession>A0A9W7ELD8</accession>
<sequence>MTFSCHGVVCAAEGIMLGMRDLGFLSGIYSSFLFLAPLAFLRVKKFALRGNTVTPVDVWKVFFGYNVLRSIGWTARFLWLNKKAARSCITTQDPEAALAVATSTIEDGISIDTKIGDVVESHDTDTVIVDMPVLNSGKEVGGMEMASIAEVFEDKAVADLVRDFVQGGDEEGEGGESIVLF</sequence>
<dbReference type="AlphaFoldDB" id="A0A9W7ELD8"/>
<keyword evidence="1" id="KW-1133">Transmembrane helix</keyword>
<dbReference type="Proteomes" id="UP001165160">
    <property type="component" value="Unassembled WGS sequence"/>
</dbReference>
<gene>
    <name evidence="2" type="ORF">TrVE_jg8710</name>
</gene>
<comment type="caution">
    <text evidence="2">The sequence shown here is derived from an EMBL/GenBank/DDBJ whole genome shotgun (WGS) entry which is preliminary data.</text>
</comment>
<keyword evidence="3" id="KW-1185">Reference proteome</keyword>
<dbReference type="EMBL" id="BRXX01000001">
    <property type="protein sequence ID" value="GMH81298.1"/>
    <property type="molecule type" value="Genomic_DNA"/>
</dbReference>